<dbReference type="FunCoup" id="A0A2K1L6R6">
    <property type="interactions" value="1162"/>
</dbReference>
<sequence length="630" mass="70570">MMVDFVLQVTIPSKTVASDNENFTSESWTHFDRLLLQELSLAIDAPTSEFLNMKSLLLVILFILLASAAALESRILTSRGRNLFQPSLQPRHRRRDRSDGKPLEVFELAKPPDLPPGATEICNQVLVRHVFGNTLQNPPLLRPYSPSPSCGKNWARIFLRWRASCTGRQFDRISAVWLGGVEILRTCTAEPVQQPGIQWTVEKDVTRYSSLFSSPQPVALELANVVEGVYTGLYNVTLSVHFFSSESNDPSFNGGADVFLPFANFSAQEYWFRIHNEGEAHIREIHIPRNAYKAVMEICVSFHEHDEFWYINPPNEYLKASNVTDEAGNGAFREILVTVDGLLAGVVYPFPVIHTGGVNPYFWRPVSGIGSFVLPSYDVDITPFLGTLVDGERHKFGVSVTNALPSWLLGVNLHVWVDESVEATRGEMVHHFASTSFLTTKSEFMELDGTFLMETSRVVEYSGWLLSSLGNLTTSAEHLFKFSNSQVLSEGGRGVDVHQESSSESKIAVKSLESCLVYDHRLYRFPLRLSMHATEYVDGSYVIKAKINRAWEEERQYQSRTSPSRNSFNALKNRQQAQGRLFLSPSGESRGIATTKQTLSYDGTGGCYSRSLGVSSNGSFLFDQSHTRCT</sequence>
<dbReference type="InterPro" id="IPR056948">
    <property type="entry name" value="PNGaseA_N"/>
</dbReference>
<accession>A0A2K1L6R6</accession>
<keyword evidence="1" id="KW-0472">Membrane</keyword>
<dbReference type="Proteomes" id="UP000006727">
    <property type="component" value="Chromosome 1"/>
</dbReference>
<dbReference type="PaxDb" id="3218-PP1S45_15V6.1"/>
<dbReference type="PANTHER" id="PTHR31104">
    <property type="entry name" value="PEPTIDE-N4-(N-ACETYL-BETA-GLUCOSAMINYL)ASPARAGINE AMIDASE A PROTEIN"/>
    <property type="match status" value="1"/>
</dbReference>
<protein>
    <recommendedName>
        <fullName evidence="2">Peptide N-acetyl-beta-D-glucosaminyl asparaginase amidase A N-terminal domain-containing protein</fullName>
    </recommendedName>
</protein>
<dbReference type="KEGG" id="ppp:112288150"/>
<keyword evidence="5" id="KW-1185">Reference proteome</keyword>
<organism evidence="3">
    <name type="scientific">Physcomitrium patens</name>
    <name type="common">Spreading-leaved earth moss</name>
    <name type="synonym">Physcomitrella patens</name>
    <dbReference type="NCBI Taxonomy" id="3218"/>
    <lineage>
        <taxon>Eukaryota</taxon>
        <taxon>Viridiplantae</taxon>
        <taxon>Streptophyta</taxon>
        <taxon>Embryophyta</taxon>
        <taxon>Bryophyta</taxon>
        <taxon>Bryophytina</taxon>
        <taxon>Bryopsida</taxon>
        <taxon>Funariidae</taxon>
        <taxon>Funariales</taxon>
        <taxon>Funariaceae</taxon>
        <taxon>Physcomitrium</taxon>
    </lineage>
</organism>
<dbReference type="EMBL" id="ABEU02000001">
    <property type="protein sequence ID" value="PNR61723.1"/>
    <property type="molecule type" value="Genomic_DNA"/>
</dbReference>
<feature type="transmembrane region" description="Helical" evidence="1">
    <location>
        <begin position="50"/>
        <end position="71"/>
    </location>
</feature>
<reference evidence="3 5" key="1">
    <citation type="journal article" date="2008" name="Science">
        <title>The Physcomitrella genome reveals evolutionary insights into the conquest of land by plants.</title>
        <authorList>
            <person name="Rensing S."/>
            <person name="Lang D."/>
            <person name="Zimmer A."/>
            <person name="Terry A."/>
            <person name="Salamov A."/>
            <person name="Shapiro H."/>
            <person name="Nishiyama T."/>
            <person name="Perroud P.-F."/>
            <person name="Lindquist E."/>
            <person name="Kamisugi Y."/>
            <person name="Tanahashi T."/>
            <person name="Sakakibara K."/>
            <person name="Fujita T."/>
            <person name="Oishi K."/>
            <person name="Shin-I T."/>
            <person name="Kuroki Y."/>
            <person name="Toyoda A."/>
            <person name="Suzuki Y."/>
            <person name="Hashimoto A."/>
            <person name="Yamaguchi K."/>
            <person name="Sugano A."/>
            <person name="Kohara Y."/>
            <person name="Fujiyama A."/>
            <person name="Anterola A."/>
            <person name="Aoki S."/>
            <person name="Ashton N."/>
            <person name="Barbazuk W.B."/>
            <person name="Barker E."/>
            <person name="Bennetzen J."/>
            <person name="Bezanilla M."/>
            <person name="Blankenship R."/>
            <person name="Cho S.H."/>
            <person name="Dutcher S."/>
            <person name="Estelle M."/>
            <person name="Fawcett J.A."/>
            <person name="Gundlach H."/>
            <person name="Hanada K."/>
            <person name="Heyl A."/>
            <person name="Hicks K.A."/>
            <person name="Hugh J."/>
            <person name="Lohr M."/>
            <person name="Mayer K."/>
            <person name="Melkozernov A."/>
            <person name="Murata T."/>
            <person name="Nelson D."/>
            <person name="Pils B."/>
            <person name="Prigge M."/>
            <person name="Reiss B."/>
            <person name="Renner T."/>
            <person name="Rombauts S."/>
            <person name="Rushton P."/>
            <person name="Sanderfoot A."/>
            <person name="Schween G."/>
            <person name="Shiu S.-H."/>
            <person name="Stueber K."/>
            <person name="Theodoulou F.L."/>
            <person name="Tu H."/>
            <person name="Van de Peer Y."/>
            <person name="Verrier P.J."/>
            <person name="Waters E."/>
            <person name="Wood A."/>
            <person name="Yang L."/>
            <person name="Cove D."/>
            <person name="Cuming A."/>
            <person name="Hasebe M."/>
            <person name="Lucas S."/>
            <person name="Mishler D.B."/>
            <person name="Reski R."/>
            <person name="Grigoriev I."/>
            <person name="Quatrano R.S."/>
            <person name="Boore J.L."/>
        </authorList>
    </citation>
    <scope>NUCLEOTIDE SEQUENCE [LARGE SCALE GENOMIC DNA]</scope>
    <source>
        <strain evidence="4 5">cv. Gransden 2004</strain>
    </source>
</reference>
<dbReference type="AlphaFoldDB" id="A0A2K1L6R6"/>
<dbReference type="EnsemblPlants" id="Pp3c1_3510V3.1">
    <property type="protein sequence ID" value="PAC:32971244.CDS.1"/>
    <property type="gene ID" value="Pp3c1_3510"/>
</dbReference>
<evidence type="ECO:0000313" key="5">
    <source>
        <dbReference type="Proteomes" id="UP000006727"/>
    </source>
</evidence>
<feature type="domain" description="Peptide N-acetyl-beta-D-glucosaminyl asparaginase amidase A N-terminal" evidence="2">
    <location>
        <begin position="113"/>
        <end position="430"/>
    </location>
</feature>
<gene>
    <name evidence="4" type="primary">LOC112288150</name>
    <name evidence="3" type="ORF">PHYPA_000146</name>
</gene>
<keyword evidence="1" id="KW-0812">Transmembrane</keyword>
<evidence type="ECO:0000259" key="2">
    <source>
        <dbReference type="Pfam" id="PF12222"/>
    </source>
</evidence>
<reference evidence="3 5" key="2">
    <citation type="journal article" date="2018" name="Plant J.">
        <title>The Physcomitrella patens chromosome-scale assembly reveals moss genome structure and evolution.</title>
        <authorList>
            <person name="Lang D."/>
            <person name="Ullrich K.K."/>
            <person name="Murat F."/>
            <person name="Fuchs J."/>
            <person name="Jenkins J."/>
            <person name="Haas F.B."/>
            <person name="Piednoel M."/>
            <person name="Gundlach H."/>
            <person name="Van Bel M."/>
            <person name="Meyberg R."/>
            <person name="Vives C."/>
            <person name="Morata J."/>
            <person name="Symeonidi A."/>
            <person name="Hiss M."/>
            <person name="Muchero W."/>
            <person name="Kamisugi Y."/>
            <person name="Saleh O."/>
            <person name="Blanc G."/>
            <person name="Decker E.L."/>
            <person name="van Gessel N."/>
            <person name="Grimwood J."/>
            <person name="Hayes R.D."/>
            <person name="Graham S.W."/>
            <person name="Gunter L.E."/>
            <person name="McDaniel S.F."/>
            <person name="Hoernstein S.N.W."/>
            <person name="Larsson A."/>
            <person name="Li F.W."/>
            <person name="Perroud P.F."/>
            <person name="Phillips J."/>
            <person name="Ranjan P."/>
            <person name="Rokshar D.S."/>
            <person name="Rothfels C.J."/>
            <person name="Schneider L."/>
            <person name="Shu S."/>
            <person name="Stevenson D.W."/>
            <person name="Thummler F."/>
            <person name="Tillich M."/>
            <person name="Villarreal Aguilar J.C."/>
            <person name="Widiez T."/>
            <person name="Wong G.K."/>
            <person name="Wymore A."/>
            <person name="Zhang Y."/>
            <person name="Zimmer A.D."/>
            <person name="Quatrano R.S."/>
            <person name="Mayer K.F.X."/>
            <person name="Goodstein D."/>
            <person name="Casacuberta J.M."/>
            <person name="Vandepoele K."/>
            <person name="Reski R."/>
            <person name="Cuming A.C."/>
            <person name="Tuskan G.A."/>
            <person name="Maumus F."/>
            <person name="Salse J."/>
            <person name="Schmutz J."/>
            <person name="Rensing S.A."/>
        </authorList>
    </citation>
    <scope>NUCLEOTIDE SEQUENCE [LARGE SCALE GENOMIC DNA]</scope>
    <source>
        <strain evidence="4 5">cv. Gransden 2004</strain>
    </source>
</reference>
<dbReference type="Gramene" id="Pp3c1_3510V3.1">
    <property type="protein sequence ID" value="PAC:32971244.CDS.1"/>
    <property type="gene ID" value="Pp3c1_3510"/>
</dbReference>
<dbReference type="OrthoDB" id="1612078at2759"/>
<dbReference type="InterPro" id="IPR021102">
    <property type="entry name" value="PNGase_A"/>
</dbReference>
<dbReference type="Pfam" id="PF12222">
    <property type="entry name" value="PNGaseA"/>
    <property type="match status" value="1"/>
</dbReference>
<evidence type="ECO:0000256" key="1">
    <source>
        <dbReference type="SAM" id="Phobius"/>
    </source>
</evidence>
<proteinExistence type="predicted"/>
<keyword evidence="1" id="KW-1133">Transmembrane helix</keyword>
<dbReference type="GeneID" id="112288150"/>
<evidence type="ECO:0000313" key="4">
    <source>
        <dbReference type="EnsemblPlants" id="PAC:32971244.CDS.1"/>
    </source>
</evidence>
<dbReference type="RefSeq" id="XP_024387805.1">
    <property type="nucleotide sequence ID" value="XM_024532037.2"/>
</dbReference>
<name>A0A2K1L6R6_PHYPA</name>
<reference evidence="4" key="3">
    <citation type="submission" date="2020-12" db="UniProtKB">
        <authorList>
            <consortium name="EnsemblPlants"/>
        </authorList>
    </citation>
    <scope>IDENTIFICATION</scope>
</reference>
<evidence type="ECO:0000313" key="3">
    <source>
        <dbReference type="EMBL" id="PNR61723.1"/>
    </source>
</evidence>